<name>A0AA39YH53_9PEZI</name>
<proteinExistence type="predicted"/>
<reference evidence="1" key="1">
    <citation type="submission" date="2023-06" db="EMBL/GenBank/DDBJ databases">
        <title>Genome-scale phylogeny and comparative genomics of the fungal order Sordariales.</title>
        <authorList>
            <consortium name="Lawrence Berkeley National Laboratory"/>
            <person name="Hensen N."/>
            <person name="Bonometti L."/>
            <person name="Westerberg I."/>
            <person name="Brannstrom I.O."/>
            <person name="Guillou S."/>
            <person name="Cros-Aarteil S."/>
            <person name="Calhoun S."/>
            <person name="Haridas S."/>
            <person name="Kuo A."/>
            <person name="Mondo S."/>
            <person name="Pangilinan J."/>
            <person name="Riley R."/>
            <person name="Labutti K."/>
            <person name="Andreopoulos B."/>
            <person name="Lipzen A."/>
            <person name="Chen C."/>
            <person name="Yanf M."/>
            <person name="Daum C."/>
            <person name="Ng V."/>
            <person name="Clum A."/>
            <person name="Steindorff A."/>
            <person name="Ohm R."/>
            <person name="Martin F."/>
            <person name="Silar P."/>
            <person name="Natvig D."/>
            <person name="Lalanne C."/>
            <person name="Gautier V."/>
            <person name="Ament-Velasquez S.L."/>
            <person name="Kruys A."/>
            <person name="Hutchinson M.I."/>
            <person name="Powell A.J."/>
            <person name="Barry K."/>
            <person name="Miller A.N."/>
            <person name="Grigoriev I.V."/>
            <person name="Debuchy R."/>
            <person name="Gladieux P."/>
            <person name="Thoren M.H."/>
            <person name="Johannesson H."/>
        </authorList>
    </citation>
    <scope>NUCLEOTIDE SEQUENCE</scope>
    <source>
        <strain evidence="1">SMH2532-1</strain>
    </source>
</reference>
<protein>
    <submittedName>
        <fullName evidence="1">Phosphotransferase family protein</fullName>
    </submittedName>
</protein>
<accession>A0AA39YH53</accession>
<gene>
    <name evidence="1" type="ORF">B0T16DRAFT_387805</name>
</gene>
<comment type="caution">
    <text evidence="1">The sequence shown here is derived from an EMBL/GenBank/DDBJ whole genome shotgun (WGS) entry which is preliminary data.</text>
</comment>
<dbReference type="Proteomes" id="UP001174936">
    <property type="component" value="Unassembled WGS sequence"/>
</dbReference>
<dbReference type="EMBL" id="JAULSV010000002">
    <property type="protein sequence ID" value="KAK0652559.1"/>
    <property type="molecule type" value="Genomic_DNA"/>
</dbReference>
<organism evidence="1 2">
    <name type="scientific">Cercophora newfieldiana</name>
    <dbReference type="NCBI Taxonomy" id="92897"/>
    <lineage>
        <taxon>Eukaryota</taxon>
        <taxon>Fungi</taxon>
        <taxon>Dikarya</taxon>
        <taxon>Ascomycota</taxon>
        <taxon>Pezizomycotina</taxon>
        <taxon>Sordariomycetes</taxon>
        <taxon>Sordariomycetidae</taxon>
        <taxon>Sordariales</taxon>
        <taxon>Lasiosphaeriaceae</taxon>
        <taxon>Cercophora</taxon>
    </lineage>
</organism>
<dbReference type="AlphaFoldDB" id="A0AA39YH53"/>
<keyword evidence="2" id="KW-1185">Reference proteome</keyword>
<evidence type="ECO:0000313" key="1">
    <source>
        <dbReference type="EMBL" id="KAK0652559.1"/>
    </source>
</evidence>
<sequence length="303" mass="32987">MSSSPPASVLTAFGLTGTPTPIPGGRGLCFRISNTILKPCDDLPESQWVSSLSANLLGQNPTSYRLAIPIPSVSNPESYVVDGWTASTFVPGRVSLSHFQDVFNAADALHSDLARIVGNNKPSILAERATNRFTEADLVTWGEKALSEVEKVHEGMLAELRPILDQLRSMMRPLAVRADGDDGEDMDSDLTLANQLVHLDLLGNVLIDEDGAEPPGIIDLTFYWRPAAYARAVVVADGLTRLKGQEHCGDTKRDVSVQLLVRALYWRYLTFAIDPDMEWIRINLPQADYAGAANIICGLVSQS</sequence>
<evidence type="ECO:0000313" key="2">
    <source>
        <dbReference type="Proteomes" id="UP001174936"/>
    </source>
</evidence>